<reference evidence="1 2" key="1">
    <citation type="submission" date="2023-05" db="EMBL/GenBank/DDBJ databases">
        <title>B98-5 Cell Line De Novo Hybrid Assembly: An Optical Mapping Approach.</title>
        <authorList>
            <person name="Kananen K."/>
            <person name="Auerbach J.A."/>
            <person name="Kautto E."/>
            <person name="Blachly J.S."/>
        </authorList>
    </citation>
    <scope>NUCLEOTIDE SEQUENCE [LARGE SCALE GENOMIC DNA]</scope>
    <source>
        <strain evidence="1">B95-8</strain>
        <tissue evidence="1">Cell line</tissue>
    </source>
</reference>
<protein>
    <submittedName>
        <fullName evidence="1">Uncharacterized protein</fullName>
    </submittedName>
</protein>
<gene>
    <name evidence="1" type="ORF">P7K49_001652</name>
</gene>
<accession>A0ABQ9WF76</accession>
<comment type="caution">
    <text evidence="1">The sequence shown here is derived from an EMBL/GenBank/DDBJ whole genome shotgun (WGS) entry which is preliminary data.</text>
</comment>
<dbReference type="Proteomes" id="UP001266305">
    <property type="component" value="Unassembled WGS sequence"/>
</dbReference>
<organism evidence="1 2">
    <name type="scientific">Saguinus oedipus</name>
    <name type="common">Cotton-top tamarin</name>
    <name type="synonym">Oedipomidas oedipus</name>
    <dbReference type="NCBI Taxonomy" id="9490"/>
    <lineage>
        <taxon>Eukaryota</taxon>
        <taxon>Metazoa</taxon>
        <taxon>Chordata</taxon>
        <taxon>Craniata</taxon>
        <taxon>Vertebrata</taxon>
        <taxon>Euteleostomi</taxon>
        <taxon>Mammalia</taxon>
        <taxon>Eutheria</taxon>
        <taxon>Euarchontoglires</taxon>
        <taxon>Primates</taxon>
        <taxon>Haplorrhini</taxon>
        <taxon>Platyrrhini</taxon>
        <taxon>Cebidae</taxon>
        <taxon>Callitrichinae</taxon>
        <taxon>Saguinus</taxon>
    </lineage>
</organism>
<dbReference type="EMBL" id="JASSZA010000001">
    <property type="protein sequence ID" value="KAK2120266.1"/>
    <property type="molecule type" value="Genomic_DNA"/>
</dbReference>
<name>A0ABQ9WF76_SAGOE</name>
<sequence>MSQNSHFSRVGTRVRTHFWVRGCTDECAGGHLQVPELQCGVLGGSRNSYADPSPEAGGSIASIRGKRNRHSSRNHFGNNAPAACERGCLWVSQPSHATRKTRAGIREMNQPRMTDRSLESAVGLSLMTTSQTGSAKLMSTNHLFHKFDSGHINLHLTSQSSSE</sequence>
<evidence type="ECO:0000313" key="2">
    <source>
        <dbReference type="Proteomes" id="UP001266305"/>
    </source>
</evidence>
<proteinExistence type="predicted"/>
<keyword evidence="2" id="KW-1185">Reference proteome</keyword>
<evidence type="ECO:0000313" key="1">
    <source>
        <dbReference type="EMBL" id="KAK2120266.1"/>
    </source>
</evidence>